<dbReference type="InterPro" id="IPR043504">
    <property type="entry name" value="Peptidase_S1_PA_chymotrypsin"/>
</dbReference>
<evidence type="ECO:0000313" key="2">
    <source>
        <dbReference type="Proteomes" id="UP000521227"/>
    </source>
</evidence>
<evidence type="ECO:0000313" key="1">
    <source>
        <dbReference type="EMBL" id="MBB5050155.1"/>
    </source>
</evidence>
<dbReference type="Pfam" id="PF13365">
    <property type="entry name" value="Trypsin_2"/>
    <property type="match status" value="1"/>
</dbReference>
<dbReference type="EMBL" id="JACHIJ010000001">
    <property type="protein sequence ID" value="MBB5050155.1"/>
    <property type="molecule type" value="Genomic_DNA"/>
</dbReference>
<sequence>MEKTQEDSIGILKTIWKKNETGVWASHDLKGIDLKPREGFTKDYFKIENEITLMTQSPGEIMNFFATFGTTEFLVRQSIVPIVAWNDDDAEIRTIGTGFFISASGLLMTAAHVLRDPVDENYTSVTYVDKNLHRLGENLHFGILLPANPAMANAPFEMHPVMREAKWFMCPFEWTTHWGKNVESPLLHQKPEFKLDLDVAVCKVAEQSLIGPYQPLNIGLHNLKVGDRAVAIGYPEMRNIRRGGDDYQPELVVSVGSVTNILADNMTEKQNTTPGPNFEFNAKIPGKMSGSPILVGGGIITKGVVSRSWQDENHASGCLIAPIMNLPIVGEKSLVDMIKAGEEGIAQIMGVGL</sequence>
<protein>
    <recommendedName>
        <fullName evidence="3">Trypsin-like peptidase domain-containing protein</fullName>
    </recommendedName>
</protein>
<dbReference type="InterPro" id="IPR009003">
    <property type="entry name" value="Peptidase_S1_PA"/>
</dbReference>
<dbReference type="Gene3D" id="2.40.10.10">
    <property type="entry name" value="Trypsin-like serine proteases"/>
    <property type="match status" value="1"/>
</dbReference>
<accession>A0A840MQT1</accession>
<name>A0A840MQT1_9BRAD</name>
<reference evidence="1 2" key="1">
    <citation type="submission" date="2020-08" db="EMBL/GenBank/DDBJ databases">
        <title>Genomic Encyclopedia of Type Strains, Phase IV (KMG-IV): sequencing the most valuable type-strain genomes for metagenomic binning, comparative biology and taxonomic classification.</title>
        <authorList>
            <person name="Goeker M."/>
        </authorList>
    </citation>
    <scope>NUCLEOTIDE SEQUENCE [LARGE SCALE GENOMIC DNA]</scope>
    <source>
        <strain evidence="1 2">DSM 17498</strain>
    </source>
</reference>
<dbReference type="RefSeq" id="WP_184082030.1">
    <property type="nucleotide sequence ID" value="NZ_JACHIJ010000001.1"/>
</dbReference>
<gene>
    <name evidence="1" type="ORF">HNQ36_000103</name>
</gene>
<evidence type="ECO:0008006" key="3">
    <source>
        <dbReference type="Google" id="ProtNLM"/>
    </source>
</evidence>
<proteinExistence type="predicted"/>
<organism evidence="1 2">
    <name type="scientific">Afipia massiliensis</name>
    <dbReference type="NCBI Taxonomy" id="211460"/>
    <lineage>
        <taxon>Bacteria</taxon>
        <taxon>Pseudomonadati</taxon>
        <taxon>Pseudomonadota</taxon>
        <taxon>Alphaproteobacteria</taxon>
        <taxon>Hyphomicrobiales</taxon>
        <taxon>Nitrobacteraceae</taxon>
        <taxon>Afipia</taxon>
    </lineage>
</organism>
<comment type="caution">
    <text evidence="1">The sequence shown here is derived from an EMBL/GenBank/DDBJ whole genome shotgun (WGS) entry which is preliminary data.</text>
</comment>
<dbReference type="AlphaFoldDB" id="A0A840MQT1"/>
<dbReference type="Proteomes" id="UP000521227">
    <property type="component" value="Unassembled WGS sequence"/>
</dbReference>
<dbReference type="SUPFAM" id="SSF50494">
    <property type="entry name" value="Trypsin-like serine proteases"/>
    <property type="match status" value="1"/>
</dbReference>